<dbReference type="GO" id="GO:0003917">
    <property type="term" value="F:DNA topoisomerase type I (single strand cut, ATP-independent) activity"/>
    <property type="evidence" value="ECO:0007669"/>
    <property type="project" value="UniProtKB-EC"/>
</dbReference>
<comment type="similarity">
    <text evidence="2">Belongs to the type IA topoisomerase family.</text>
</comment>
<dbReference type="InterPro" id="IPR003601">
    <property type="entry name" value="Topo_IA_2"/>
</dbReference>
<gene>
    <name evidence="12" type="ORF">IAA81_02235</name>
</gene>
<organism evidence="12 13">
    <name type="scientific">Candidatus Gallitreponema excrementavium</name>
    <dbReference type="NCBI Taxonomy" id="2840840"/>
    <lineage>
        <taxon>Bacteria</taxon>
        <taxon>Pseudomonadati</taxon>
        <taxon>Spirochaetota</taxon>
        <taxon>Spirochaetia</taxon>
        <taxon>Spirochaetales</taxon>
        <taxon>Candidatus Gallitreponema</taxon>
    </lineage>
</organism>
<dbReference type="InterPro" id="IPR000380">
    <property type="entry name" value="Topo_IA"/>
</dbReference>
<dbReference type="Pfam" id="PF01131">
    <property type="entry name" value="Topoisom_bac"/>
    <property type="match status" value="1"/>
</dbReference>
<dbReference type="PANTHER" id="PTHR11390:SF21">
    <property type="entry name" value="DNA TOPOISOMERASE 3-ALPHA"/>
    <property type="match status" value="1"/>
</dbReference>
<dbReference type="GO" id="GO:0006281">
    <property type="term" value="P:DNA repair"/>
    <property type="evidence" value="ECO:0007669"/>
    <property type="project" value="TreeGrafter"/>
</dbReference>
<dbReference type="GO" id="GO:0003677">
    <property type="term" value="F:DNA binding"/>
    <property type="evidence" value="ECO:0007669"/>
    <property type="project" value="UniProtKB-KW"/>
</dbReference>
<dbReference type="Gene3D" id="1.10.290.10">
    <property type="entry name" value="Topoisomerase I, domain 4"/>
    <property type="match status" value="1"/>
</dbReference>
<dbReference type="InterPro" id="IPR006171">
    <property type="entry name" value="TOPRIM_dom"/>
</dbReference>
<dbReference type="AlphaFoldDB" id="A0A9D9HNH8"/>
<evidence type="ECO:0000256" key="1">
    <source>
        <dbReference type="ARBA" id="ARBA00000213"/>
    </source>
</evidence>
<comment type="caution">
    <text evidence="12">The sequence shown here is derived from an EMBL/GenBank/DDBJ whole genome shotgun (WGS) entry which is preliminary data.</text>
</comment>
<dbReference type="InterPro" id="IPR003602">
    <property type="entry name" value="Topo_IA_DNA-bd_dom"/>
</dbReference>
<protein>
    <recommendedName>
        <fullName evidence="3">DNA topoisomerase</fullName>
        <ecNumber evidence="3">5.6.2.1</ecNumber>
    </recommendedName>
    <alternativeName>
        <fullName evidence="10">Omega-protein</fullName>
    </alternativeName>
    <alternativeName>
        <fullName evidence="9">Relaxing enzyme</fullName>
    </alternativeName>
    <alternativeName>
        <fullName evidence="7">Swivelase</fullName>
    </alternativeName>
    <alternativeName>
        <fullName evidence="8">Untwisting enzyme</fullName>
    </alternativeName>
</protein>
<dbReference type="InterPro" id="IPR013497">
    <property type="entry name" value="Topo_IA_cen"/>
</dbReference>
<keyword evidence="6" id="KW-0413">Isomerase</keyword>
<evidence type="ECO:0000256" key="7">
    <source>
        <dbReference type="ARBA" id="ARBA00030003"/>
    </source>
</evidence>
<evidence type="ECO:0000256" key="2">
    <source>
        <dbReference type="ARBA" id="ARBA00009446"/>
    </source>
</evidence>
<dbReference type="Gene3D" id="1.10.460.10">
    <property type="entry name" value="Topoisomerase I, domain 2"/>
    <property type="match status" value="1"/>
</dbReference>
<evidence type="ECO:0000313" key="12">
    <source>
        <dbReference type="EMBL" id="MBO8457029.1"/>
    </source>
</evidence>
<accession>A0A9D9HNH8</accession>
<sequence>MLILTEKKSVAKDFATALDAEEHPGFFINREKNIEVVFCQGHLFELVEPEFYNPSLKKWDIKDLPIIPNEFKYQKIAATAYQTQIVLKKLNEHNSDKILIATDADREGELIGRIILDQAKISNIDNCYRFWVSESLVPHVILSGIKNAKPLSEYNKLAQQGYARQRADWLVGINLSRFISIGNSEIFPVGRVQTAVLCEIAKRNYEVKNFIPEKYSECEAKITDSNGTTIKAKLIDAKNKTAFSPSDYYLNNAKKCLINMPIEKNKSSSEKKTIKPPKLLNLNTLSKIAFKKYSYTPEKTLQIAEELYNDLKCLSYPRTPSRVLGENNVELFLEKFELLKENYPHSKFCNSKLINSDNKNIFDSKKLESHHALIPLALLPEKATVEQKNIFNIILDSFFTVCQDDYIYNIETVLLFCGNYILKTGFKQVVQSGWMGVGNENIQNEPANDGNDGNDGFEVIQEITKFNKENCHISEIVILDKKTKPKREYTIDTLLDFMEKPKGDNAGILHGLGTSATRPEIIKKLFSSGYVLEENKKLFATKKGIWLLNLLAKNNELAKIANVNQTTIWENELNTNPLVFENHIIDYVSNCIKPEIKEIYTKESPGICPVCGKSVMENKISFNCSGWTENCKFTIWKKSYGTNFDFEDAKNLLSGNYTAYKNCKNKAGKNFKAKFKLRGIKIEIIFKK</sequence>
<dbReference type="GO" id="GO:0006310">
    <property type="term" value="P:DNA recombination"/>
    <property type="evidence" value="ECO:0007669"/>
    <property type="project" value="TreeGrafter"/>
</dbReference>
<evidence type="ECO:0000259" key="11">
    <source>
        <dbReference type="PROSITE" id="PS52039"/>
    </source>
</evidence>
<reference evidence="12" key="1">
    <citation type="submission" date="2020-10" db="EMBL/GenBank/DDBJ databases">
        <authorList>
            <person name="Gilroy R."/>
        </authorList>
    </citation>
    <scope>NUCLEOTIDE SEQUENCE</scope>
    <source>
        <strain evidence="12">10532</strain>
    </source>
</reference>
<evidence type="ECO:0000256" key="5">
    <source>
        <dbReference type="ARBA" id="ARBA00023125"/>
    </source>
</evidence>
<dbReference type="GO" id="GO:0006265">
    <property type="term" value="P:DNA topological change"/>
    <property type="evidence" value="ECO:0007669"/>
    <property type="project" value="InterPro"/>
</dbReference>
<evidence type="ECO:0000256" key="8">
    <source>
        <dbReference type="ARBA" id="ARBA00031985"/>
    </source>
</evidence>
<reference evidence="12" key="2">
    <citation type="journal article" date="2021" name="PeerJ">
        <title>Extensive microbial diversity within the chicken gut microbiome revealed by metagenomics and culture.</title>
        <authorList>
            <person name="Gilroy R."/>
            <person name="Ravi A."/>
            <person name="Getino M."/>
            <person name="Pursley I."/>
            <person name="Horton D.L."/>
            <person name="Alikhan N.F."/>
            <person name="Baker D."/>
            <person name="Gharbi K."/>
            <person name="Hall N."/>
            <person name="Watson M."/>
            <person name="Adriaenssens E.M."/>
            <person name="Foster-Nyarko E."/>
            <person name="Jarju S."/>
            <person name="Secka A."/>
            <person name="Antonio M."/>
            <person name="Oren A."/>
            <person name="Chaudhuri R.R."/>
            <person name="La Ragione R."/>
            <person name="Hildebrand F."/>
            <person name="Pallen M.J."/>
        </authorList>
    </citation>
    <scope>NUCLEOTIDE SEQUENCE</scope>
    <source>
        <strain evidence="12">10532</strain>
    </source>
</reference>
<dbReference type="InterPro" id="IPR013826">
    <property type="entry name" value="Topo_IA_cen_sub3"/>
</dbReference>
<comment type="catalytic activity">
    <reaction evidence="1">
        <text>ATP-independent breakage of single-stranded DNA, followed by passage and rejoining.</text>
        <dbReference type="EC" id="5.6.2.1"/>
    </reaction>
</comment>
<dbReference type="SMART" id="SM00437">
    <property type="entry name" value="TOP1Ac"/>
    <property type="match status" value="1"/>
</dbReference>
<dbReference type="PROSITE" id="PS52039">
    <property type="entry name" value="TOPO_IA_2"/>
    <property type="match status" value="1"/>
</dbReference>
<evidence type="ECO:0000256" key="3">
    <source>
        <dbReference type="ARBA" id="ARBA00012891"/>
    </source>
</evidence>
<dbReference type="InterPro" id="IPR023405">
    <property type="entry name" value="Topo_IA_core_domain"/>
</dbReference>
<evidence type="ECO:0000256" key="10">
    <source>
        <dbReference type="ARBA" id="ARBA00032877"/>
    </source>
</evidence>
<dbReference type="EMBL" id="JADIMM010000025">
    <property type="protein sequence ID" value="MBO8457029.1"/>
    <property type="molecule type" value="Genomic_DNA"/>
</dbReference>
<dbReference type="InterPro" id="IPR013824">
    <property type="entry name" value="Topo_IA_cen_sub1"/>
</dbReference>
<dbReference type="Proteomes" id="UP000823638">
    <property type="component" value="Unassembled WGS sequence"/>
</dbReference>
<evidence type="ECO:0000313" key="13">
    <source>
        <dbReference type="Proteomes" id="UP000823638"/>
    </source>
</evidence>
<dbReference type="EC" id="5.6.2.1" evidence="3"/>
<dbReference type="SUPFAM" id="SSF56712">
    <property type="entry name" value="Prokaryotic type I DNA topoisomerase"/>
    <property type="match status" value="1"/>
</dbReference>
<evidence type="ECO:0000256" key="9">
    <source>
        <dbReference type="ARBA" id="ARBA00032235"/>
    </source>
</evidence>
<keyword evidence="4" id="KW-0799">Topoisomerase</keyword>
<feature type="domain" description="Topo IA-type catalytic" evidence="11">
    <location>
        <begin position="154"/>
        <end position="600"/>
    </location>
</feature>
<evidence type="ECO:0000256" key="4">
    <source>
        <dbReference type="ARBA" id="ARBA00023029"/>
    </source>
</evidence>
<dbReference type="GO" id="GO:0043597">
    <property type="term" value="C:cytoplasmic replication fork"/>
    <property type="evidence" value="ECO:0007669"/>
    <property type="project" value="TreeGrafter"/>
</dbReference>
<dbReference type="Pfam" id="PF01751">
    <property type="entry name" value="Toprim"/>
    <property type="match status" value="1"/>
</dbReference>
<dbReference type="Gene3D" id="3.40.50.140">
    <property type="match status" value="1"/>
</dbReference>
<dbReference type="PRINTS" id="PR00417">
    <property type="entry name" value="PRTPISMRASEI"/>
</dbReference>
<dbReference type="Gene3D" id="2.70.20.10">
    <property type="entry name" value="Topoisomerase I, domain 3"/>
    <property type="match status" value="1"/>
</dbReference>
<dbReference type="InterPro" id="IPR013825">
    <property type="entry name" value="Topo_IA_cen_sub2"/>
</dbReference>
<dbReference type="SMART" id="SM00493">
    <property type="entry name" value="TOPRIM"/>
    <property type="match status" value="1"/>
</dbReference>
<evidence type="ECO:0000256" key="6">
    <source>
        <dbReference type="ARBA" id="ARBA00023235"/>
    </source>
</evidence>
<keyword evidence="5" id="KW-0238">DNA-binding</keyword>
<proteinExistence type="inferred from homology"/>
<dbReference type="PANTHER" id="PTHR11390">
    <property type="entry name" value="PROKARYOTIC DNA TOPOISOMERASE"/>
    <property type="match status" value="1"/>
</dbReference>
<name>A0A9D9HNH8_9SPIR</name>
<dbReference type="SMART" id="SM00436">
    <property type="entry name" value="TOP1Bc"/>
    <property type="match status" value="1"/>
</dbReference>